<keyword evidence="2" id="KW-1185">Reference proteome</keyword>
<evidence type="ECO:0000313" key="1">
    <source>
        <dbReference type="EMBL" id="MEL0603408.1"/>
    </source>
</evidence>
<name>A0ACC6R2Y4_9GAMM</name>
<dbReference type="Proteomes" id="UP001374952">
    <property type="component" value="Unassembled WGS sequence"/>
</dbReference>
<proteinExistence type="predicted"/>
<organism evidence="1 2">
    <name type="scientific">Pseudoalteromonas undina</name>
    <dbReference type="NCBI Taxonomy" id="43660"/>
    <lineage>
        <taxon>Bacteria</taxon>
        <taxon>Pseudomonadati</taxon>
        <taxon>Pseudomonadota</taxon>
        <taxon>Gammaproteobacteria</taxon>
        <taxon>Alteromonadales</taxon>
        <taxon>Pseudoalteromonadaceae</taxon>
        <taxon>Pseudoalteromonas</taxon>
    </lineage>
</organism>
<protein>
    <submittedName>
        <fullName evidence="1">Dienelactone hydrolase family protein</fullName>
    </submittedName>
</protein>
<gene>
    <name evidence="1" type="ORF">V6250_04465</name>
</gene>
<sequence length="249" mass="27750">MIIQHHNTDLPTPTGLMRTTVYRPHAPGQYPSIIFYSEIFQQTAPIARSAAILASHGFVVLVPEVFHELNPIGTVLAYDEAGKDKGNADKWQKPLEQHDSDTQALIDFIQNQDYCTGTVGAMGVCIGGHLAYRAALNPHIQAAFCLYATDIHSDTLPANAGNNSFERMADIKGEVHFIWGKQDPHVPQQGRSKIYQQCVATGINYHWQEVNAQHAFMRDEGDRYDAALAITMYQQAVALFSRTLQHKAF</sequence>
<evidence type="ECO:0000313" key="2">
    <source>
        <dbReference type="Proteomes" id="UP001374952"/>
    </source>
</evidence>
<reference evidence="1" key="1">
    <citation type="submission" date="2024-02" db="EMBL/GenBank/DDBJ databases">
        <title>Bacteria isolated from the canopy kelp, Nereocystis luetkeana.</title>
        <authorList>
            <person name="Pfister C.A."/>
            <person name="Younker I.T."/>
            <person name="Light S.H."/>
        </authorList>
    </citation>
    <scope>NUCLEOTIDE SEQUENCE</scope>
    <source>
        <strain evidence="1">TN.2.01</strain>
    </source>
</reference>
<dbReference type="EMBL" id="JBAKAX010000002">
    <property type="protein sequence ID" value="MEL0603408.1"/>
    <property type="molecule type" value="Genomic_DNA"/>
</dbReference>
<keyword evidence="1" id="KW-0378">Hydrolase</keyword>
<comment type="caution">
    <text evidence="1">The sequence shown here is derived from an EMBL/GenBank/DDBJ whole genome shotgun (WGS) entry which is preliminary data.</text>
</comment>
<accession>A0ACC6R2Y4</accession>